<keyword evidence="3" id="KW-0256">Endoplasmic reticulum</keyword>
<sequence>MSKDIFSYENIFKSADINKIQEQREKSQNEADNKETENVENESKPTNNINNEVSEENENKIQMNDNSKQKIKKDIFSLFNDKNEINNKEDNPFNFYYPNDDTNINQYFPTYNVDSKKEEIANEKDATFMNENTDPVFLPEHKDPAFFPENTDPAFLPEHNDPVFLSENKDVAFLPEHNDPVFLSENKDVAFFPENNDTTFLNDAEPAKNAQTPFSENKQNLANPPNYAVKDSEQVDSKEETVQDASTTKNVVFPENNLDNLQLDVKKQNENQEEGSGSDKFMCFCFGRSGTFFYTKGNSIVYAPLISIIDKGITKKVEKDRKQERATKNCDETEINAYVYALKSFPGPFSRRNIKIDEKIKKFLNGFIDINKEKYKDNIFEGTQKNSIYNHLLNIIENDDLLAFNLKQLDVNTNYEYNKNEKKKKEQNSIVMKFLQNYQNNSNSKNNTKGEYSEWEEDDNSSDCSETKSNEKNSKEMSEFKISSRDYNYKTKEKNKLENDSNSIYVSNDFNELSKDNEDSFFQKIYGHDLKYGLINNKKYYFSDLINKKFIYDLYRLQNNERITTEDIYLEYFNLCIYNSKKAANLCLKKDLYKYFFLILKKYNKKKYNKMLDKYIKHISISFNNELDVKNCMQNIYKIYNYNIYDDVLVESFIFFICILNKKYIFFKNKNIITNHWYAFYTLILHNFIFQFSENEIDYSYYKDGIINFFHYLIDLLIYNNKHIESQFLYLILSGNPCIYQIKTSSIPDTEEIQSTGLSTHSYKDIVDASKNYIHSVQNESTYEPKIESPIRHLPKISFDIFTFQVCDIYEYLYRFNEESFFYDDLIIYKIYYASILLEFGLLEQAKQYINILYYYIDVIKSNKKNENINYILYLYEMLVSQLNYISPHKLPTNQNAQNEEYLNLYSAQNSYNTYNYKTVSINDNIKSSTSLTKEEFPTKQYTSTTHAEQVETNVNDYTSKDKISFQNSQNIPYKIENPPEQSKNIQNGPFLDHENLQTNNEVTNYYERDNKDDIYMASQKDIDKHSIQNYANNSDHYDSYNINYSLKKQTNNNNQNSIDNSLNTETGYYNLHTNEPVKNYMEYQNVETVQSQTMNTQGYNYNYNYNYSYNNKYEYNENYMFNQPSGNPNMFPNTNATMPTQESGINNMQNHSYNIQGNALPPTTYGEYNNVMQYNSYQTNANNNMPPNYNTNQMHGFYNYNNTSSTNPQNINNYYDNNNSNNYYNEDRQKMEINNNSTQVHANQNVNKINEKNKNDYTASSTSNNAPDSNDSNQNNVDLINMGKSFISGFFSNIKEKIKIVDTIKEEEEKEEENIFYYDYEKKRWREKGVTSDEEKEREEQKKKKQMEMSKIAPPLASDTYNNTNPKKPLDMKDVRSRYVDYFN</sequence>
<evidence type="ECO:0000313" key="7">
    <source>
        <dbReference type="EMBL" id="CAD2104047.1"/>
    </source>
</evidence>
<feature type="domain" description="Sec16 Sec23-binding" evidence="6">
    <location>
        <begin position="580"/>
        <end position="867"/>
    </location>
</feature>
<feature type="region of interest" description="Disordered" evidence="5">
    <location>
        <begin position="1328"/>
        <end position="1372"/>
    </location>
</feature>
<keyword evidence="8" id="KW-1185">Reference proteome</keyword>
<reference evidence="7 8" key="1">
    <citation type="submission" date="2020-08" db="EMBL/GenBank/DDBJ databases">
        <authorList>
            <person name="Ramaprasad A."/>
        </authorList>
    </citation>
    <scope>NUCLEOTIDE SEQUENCE [LARGE SCALE GENOMIC DNA]</scope>
</reference>
<feature type="compositionally biased region" description="Basic and acidic residues" evidence="5">
    <location>
        <begin position="465"/>
        <end position="479"/>
    </location>
</feature>
<evidence type="ECO:0000256" key="2">
    <source>
        <dbReference type="ARBA" id="ARBA00022448"/>
    </source>
</evidence>
<evidence type="ECO:0000256" key="5">
    <source>
        <dbReference type="SAM" id="MobiDB-lite"/>
    </source>
</evidence>
<gene>
    <name evidence="7" type="ORF">PVPCR_0901760</name>
</gene>
<feature type="compositionally biased region" description="Low complexity" evidence="5">
    <location>
        <begin position="437"/>
        <end position="447"/>
    </location>
</feature>
<proteinExistence type="predicted"/>
<dbReference type="EMBL" id="LR865414">
    <property type="protein sequence ID" value="CAD2104047.1"/>
    <property type="molecule type" value="Genomic_DNA"/>
</dbReference>
<evidence type="ECO:0000256" key="1">
    <source>
        <dbReference type="ARBA" id="ARBA00004240"/>
    </source>
</evidence>
<evidence type="ECO:0000256" key="3">
    <source>
        <dbReference type="ARBA" id="ARBA00022824"/>
    </source>
</evidence>
<feature type="compositionally biased region" description="Basic and acidic residues" evidence="5">
    <location>
        <begin position="1328"/>
        <end position="1349"/>
    </location>
</feature>
<name>A0A6V7SXB6_PLAVN</name>
<feature type="compositionally biased region" description="Polar residues" evidence="5">
    <location>
        <begin position="1257"/>
        <end position="1278"/>
    </location>
</feature>
<feature type="region of interest" description="Disordered" evidence="5">
    <location>
        <begin position="437"/>
        <end position="479"/>
    </location>
</feature>
<dbReference type="GO" id="GO:0016192">
    <property type="term" value="P:vesicle-mediated transport"/>
    <property type="evidence" value="ECO:0007669"/>
    <property type="project" value="UniProtKB-KW"/>
</dbReference>
<dbReference type="Pfam" id="PF12931">
    <property type="entry name" value="TPR_Sec16"/>
    <property type="match status" value="1"/>
</dbReference>
<keyword evidence="4" id="KW-0931">ER-Golgi transport</keyword>
<dbReference type="Proteomes" id="UP000515268">
    <property type="component" value="Chromosome PVPCR_09"/>
</dbReference>
<dbReference type="VEuPathDB" id="PlasmoDB:PVPCR_0901760"/>
<evidence type="ECO:0000313" key="8">
    <source>
        <dbReference type="Proteomes" id="UP000515268"/>
    </source>
</evidence>
<feature type="compositionally biased region" description="Basic and acidic residues" evidence="5">
    <location>
        <begin position="19"/>
        <end position="43"/>
    </location>
</feature>
<dbReference type="OrthoDB" id="8918678at2759"/>
<protein>
    <recommendedName>
        <fullName evidence="6">Sec16 Sec23-binding domain-containing protein</fullName>
    </recommendedName>
</protein>
<keyword evidence="2" id="KW-0813">Transport</keyword>
<dbReference type="InterPro" id="IPR024298">
    <property type="entry name" value="Sec16_Sec23-bd"/>
</dbReference>
<feature type="region of interest" description="Disordered" evidence="5">
    <location>
        <begin position="1255"/>
        <end position="1278"/>
    </location>
</feature>
<feature type="region of interest" description="Disordered" evidence="5">
    <location>
        <begin position="16"/>
        <end position="67"/>
    </location>
</feature>
<dbReference type="GO" id="GO:0005783">
    <property type="term" value="C:endoplasmic reticulum"/>
    <property type="evidence" value="ECO:0007669"/>
    <property type="project" value="UniProtKB-SubCell"/>
</dbReference>
<organism evidence="7 8">
    <name type="scientific">Plasmodium vinckei petteri</name>
    <dbReference type="NCBI Taxonomy" id="138298"/>
    <lineage>
        <taxon>Eukaryota</taxon>
        <taxon>Sar</taxon>
        <taxon>Alveolata</taxon>
        <taxon>Apicomplexa</taxon>
        <taxon>Aconoidasida</taxon>
        <taxon>Haemosporida</taxon>
        <taxon>Plasmodiidae</taxon>
        <taxon>Plasmodium</taxon>
        <taxon>Plasmodium (Vinckeia)</taxon>
    </lineage>
</organism>
<evidence type="ECO:0000259" key="6">
    <source>
        <dbReference type="Pfam" id="PF12931"/>
    </source>
</evidence>
<comment type="subcellular location">
    <subcellularLocation>
        <location evidence="1">Endoplasmic reticulum</location>
    </subcellularLocation>
</comment>
<evidence type="ECO:0000256" key="4">
    <source>
        <dbReference type="ARBA" id="ARBA00022892"/>
    </source>
</evidence>
<accession>A0A6V7SXB6</accession>